<sequence length="68" mass="7892">TPETPWRPEEPDSHEPSSEISENGEKFLKCANRKPPPYGKQCRLYVEYINSIGLVDDGTIWNWKMVVK</sequence>
<name>A0AAV5SDI6_9BILA</name>
<dbReference type="Proteomes" id="UP001432027">
    <property type="component" value="Unassembled WGS sequence"/>
</dbReference>
<proteinExistence type="predicted"/>
<protein>
    <submittedName>
        <fullName evidence="2">Uncharacterized protein</fullName>
    </submittedName>
</protein>
<organism evidence="2 3">
    <name type="scientific">Pristionchus entomophagus</name>
    <dbReference type="NCBI Taxonomy" id="358040"/>
    <lineage>
        <taxon>Eukaryota</taxon>
        <taxon>Metazoa</taxon>
        <taxon>Ecdysozoa</taxon>
        <taxon>Nematoda</taxon>
        <taxon>Chromadorea</taxon>
        <taxon>Rhabditida</taxon>
        <taxon>Rhabditina</taxon>
        <taxon>Diplogasteromorpha</taxon>
        <taxon>Diplogasteroidea</taxon>
        <taxon>Neodiplogasteridae</taxon>
        <taxon>Pristionchus</taxon>
    </lineage>
</organism>
<dbReference type="EMBL" id="BTSX01000001">
    <property type="protein sequence ID" value="GMS81123.1"/>
    <property type="molecule type" value="Genomic_DNA"/>
</dbReference>
<reference evidence="2" key="1">
    <citation type="submission" date="2023-10" db="EMBL/GenBank/DDBJ databases">
        <title>Genome assembly of Pristionchus species.</title>
        <authorList>
            <person name="Yoshida K."/>
            <person name="Sommer R.J."/>
        </authorList>
    </citation>
    <scope>NUCLEOTIDE SEQUENCE</scope>
    <source>
        <strain evidence="2">RS0144</strain>
    </source>
</reference>
<feature type="non-terminal residue" evidence="2">
    <location>
        <position position="1"/>
    </location>
</feature>
<feature type="region of interest" description="Disordered" evidence="1">
    <location>
        <begin position="1"/>
        <end position="23"/>
    </location>
</feature>
<dbReference type="AlphaFoldDB" id="A0AAV5SDI6"/>
<accession>A0AAV5SDI6</accession>
<evidence type="ECO:0000256" key="1">
    <source>
        <dbReference type="SAM" id="MobiDB-lite"/>
    </source>
</evidence>
<comment type="caution">
    <text evidence="2">The sequence shown here is derived from an EMBL/GenBank/DDBJ whole genome shotgun (WGS) entry which is preliminary data.</text>
</comment>
<keyword evidence="3" id="KW-1185">Reference proteome</keyword>
<gene>
    <name evidence="2" type="ORF">PENTCL1PPCAC_3298</name>
</gene>
<feature type="non-terminal residue" evidence="2">
    <location>
        <position position="68"/>
    </location>
</feature>
<evidence type="ECO:0000313" key="3">
    <source>
        <dbReference type="Proteomes" id="UP001432027"/>
    </source>
</evidence>
<evidence type="ECO:0000313" key="2">
    <source>
        <dbReference type="EMBL" id="GMS81123.1"/>
    </source>
</evidence>